<protein>
    <submittedName>
        <fullName evidence="1">Uncharacterized protein</fullName>
    </submittedName>
</protein>
<accession>A0A645C8H3</accession>
<gene>
    <name evidence="1" type="ORF">SDC9_119066</name>
</gene>
<organism evidence="1">
    <name type="scientific">bioreactor metagenome</name>
    <dbReference type="NCBI Taxonomy" id="1076179"/>
    <lineage>
        <taxon>unclassified sequences</taxon>
        <taxon>metagenomes</taxon>
        <taxon>ecological metagenomes</taxon>
    </lineage>
</organism>
<dbReference type="EMBL" id="VSSQ01024526">
    <property type="protein sequence ID" value="MPM72093.1"/>
    <property type="molecule type" value="Genomic_DNA"/>
</dbReference>
<reference evidence="1" key="1">
    <citation type="submission" date="2019-08" db="EMBL/GenBank/DDBJ databases">
        <authorList>
            <person name="Kucharzyk K."/>
            <person name="Murdoch R.W."/>
            <person name="Higgins S."/>
            <person name="Loffler F."/>
        </authorList>
    </citation>
    <scope>NUCLEOTIDE SEQUENCE</scope>
</reference>
<evidence type="ECO:0000313" key="1">
    <source>
        <dbReference type="EMBL" id="MPM72093.1"/>
    </source>
</evidence>
<comment type="caution">
    <text evidence="1">The sequence shown here is derived from an EMBL/GenBank/DDBJ whole genome shotgun (WGS) entry which is preliminary data.</text>
</comment>
<sequence length="75" mass="8391">MSFQQGDAIMNAAFNASTTEQFLAAHDHAIPEAMFQVYQAFDEGEYCHSKAGAEVDPETKYTKPLIQAFLAKFRD</sequence>
<dbReference type="AlphaFoldDB" id="A0A645C8H3"/>
<proteinExistence type="predicted"/>
<name>A0A645C8H3_9ZZZZ</name>